<evidence type="ECO:0000313" key="6">
    <source>
        <dbReference type="EMBL" id="PWA21990.1"/>
    </source>
</evidence>
<evidence type="ECO:0000256" key="3">
    <source>
        <dbReference type="ARBA" id="ARBA00023163"/>
    </source>
</evidence>
<comment type="caution">
    <text evidence="6">The sequence shown here is derived from an EMBL/GenBank/DDBJ whole genome shotgun (WGS) entry which is preliminary data.</text>
</comment>
<dbReference type="SUPFAM" id="SSF101941">
    <property type="entry name" value="NAC domain"/>
    <property type="match status" value="1"/>
</dbReference>
<sequence>MYPSIGMDSQISAHTNRSNRDYADDLLPGYRFCPTDQELIVNYLQPKLESRKLPPARIHETFIYDYNPEELARKYLSAENKWYFMTVGLMSDRANGQINRTKHVGRVTRIV</sequence>
<evidence type="ECO:0000259" key="5">
    <source>
        <dbReference type="PROSITE" id="PS51005"/>
    </source>
</evidence>
<dbReference type="InterPro" id="IPR003441">
    <property type="entry name" value="NAC-dom"/>
</dbReference>
<dbReference type="PANTHER" id="PTHR31719">
    <property type="entry name" value="NAC TRANSCRIPTION FACTOR 56"/>
    <property type="match status" value="1"/>
</dbReference>
<dbReference type="PROSITE" id="PS51005">
    <property type="entry name" value="NAC"/>
    <property type="match status" value="1"/>
</dbReference>
<evidence type="ECO:0000256" key="1">
    <source>
        <dbReference type="ARBA" id="ARBA00023015"/>
    </source>
</evidence>
<dbReference type="Proteomes" id="UP000245207">
    <property type="component" value="Unassembled WGS sequence"/>
</dbReference>
<keyword evidence="7" id="KW-1185">Reference proteome</keyword>
<evidence type="ECO:0000313" key="7">
    <source>
        <dbReference type="Proteomes" id="UP000245207"/>
    </source>
</evidence>
<reference evidence="6 7" key="1">
    <citation type="journal article" date="2018" name="Mol. Plant">
        <title>The genome of Artemisia annua provides insight into the evolution of Asteraceae family and artemisinin biosynthesis.</title>
        <authorList>
            <person name="Shen Q."/>
            <person name="Zhang L."/>
            <person name="Liao Z."/>
            <person name="Wang S."/>
            <person name="Yan T."/>
            <person name="Shi P."/>
            <person name="Liu M."/>
            <person name="Fu X."/>
            <person name="Pan Q."/>
            <person name="Wang Y."/>
            <person name="Lv Z."/>
            <person name="Lu X."/>
            <person name="Zhang F."/>
            <person name="Jiang W."/>
            <person name="Ma Y."/>
            <person name="Chen M."/>
            <person name="Hao X."/>
            <person name="Li L."/>
            <person name="Tang Y."/>
            <person name="Lv G."/>
            <person name="Zhou Y."/>
            <person name="Sun X."/>
            <person name="Brodelius P.E."/>
            <person name="Rose J.K.C."/>
            <person name="Tang K."/>
        </authorList>
    </citation>
    <scope>NUCLEOTIDE SEQUENCE [LARGE SCALE GENOMIC DNA]</scope>
    <source>
        <strain evidence="7">cv. Huhao1</strain>
        <tissue evidence="6">Leaf</tissue>
    </source>
</reference>
<dbReference type="GO" id="GO:0003677">
    <property type="term" value="F:DNA binding"/>
    <property type="evidence" value="ECO:0007669"/>
    <property type="project" value="UniProtKB-KW"/>
</dbReference>
<dbReference type="STRING" id="35608.A0A2U1K9B8"/>
<keyword evidence="4" id="KW-0539">Nucleus</keyword>
<dbReference type="PANTHER" id="PTHR31719:SF179">
    <property type="entry name" value="OS08G0148400 PROTEIN"/>
    <property type="match status" value="1"/>
</dbReference>
<dbReference type="AlphaFoldDB" id="A0A2U1K9B8"/>
<feature type="domain" description="NAC" evidence="5">
    <location>
        <begin position="26"/>
        <end position="111"/>
    </location>
</feature>
<keyword evidence="1" id="KW-0805">Transcription regulation</keyword>
<dbReference type="Pfam" id="PF02365">
    <property type="entry name" value="NAM"/>
    <property type="match status" value="1"/>
</dbReference>
<evidence type="ECO:0000256" key="2">
    <source>
        <dbReference type="ARBA" id="ARBA00023125"/>
    </source>
</evidence>
<gene>
    <name evidence="6" type="ORF">CTI12_AA629430</name>
</gene>
<protein>
    <submittedName>
        <fullName evidence="6">NAC domain-containing protein</fullName>
    </submittedName>
</protein>
<dbReference type="Gene3D" id="2.170.150.80">
    <property type="entry name" value="NAC domain"/>
    <property type="match status" value="1"/>
</dbReference>
<proteinExistence type="predicted"/>
<name>A0A2U1K9B8_ARTAN</name>
<keyword evidence="2" id="KW-0238">DNA-binding</keyword>
<accession>A0A2U1K9B8</accession>
<dbReference type="InterPro" id="IPR036093">
    <property type="entry name" value="NAC_dom_sf"/>
</dbReference>
<dbReference type="GO" id="GO:0006355">
    <property type="term" value="P:regulation of DNA-templated transcription"/>
    <property type="evidence" value="ECO:0007669"/>
    <property type="project" value="InterPro"/>
</dbReference>
<keyword evidence="3" id="KW-0804">Transcription</keyword>
<organism evidence="6 7">
    <name type="scientific">Artemisia annua</name>
    <name type="common">Sweet wormwood</name>
    <dbReference type="NCBI Taxonomy" id="35608"/>
    <lineage>
        <taxon>Eukaryota</taxon>
        <taxon>Viridiplantae</taxon>
        <taxon>Streptophyta</taxon>
        <taxon>Embryophyta</taxon>
        <taxon>Tracheophyta</taxon>
        <taxon>Spermatophyta</taxon>
        <taxon>Magnoliopsida</taxon>
        <taxon>eudicotyledons</taxon>
        <taxon>Gunneridae</taxon>
        <taxon>Pentapetalae</taxon>
        <taxon>asterids</taxon>
        <taxon>campanulids</taxon>
        <taxon>Asterales</taxon>
        <taxon>Asteraceae</taxon>
        <taxon>Asteroideae</taxon>
        <taxon>Anthemideae</taxon>
        <taxon>Artemisiinae</taxon>
        <taxon>Artemisia</taxon>
    </lineage>
</organism>
<dbReference type="EMBL" id="PKPP01030289">
    <property type="protein sequence ID" value="PWA21990.1"/>
    <property type="molecule type" value="Genomic_DNA"/>
</dbReference>
<evidence type="ECO:0000256" key="4">
    <source>
        <dbReference type="ARBA" id="ARBA00023242"/>
    </source>
</evidence>
<dbReference type="OrthoDB" id="1921961at2759"/>